<gene>
    <name evidence="1" type="ORF">Mal4_33820</name>
</gene>
<dbReference type="AlphaFoldDB" id="A0A517Z987"/>
<accession>A0A517Z987</accession>
<sequence>MSAECQYMHASARNVPMIVPPQFLFRARFPVRYVAGLPDSLDEGALLPSDCGIQGLGELESQSSNFDLRAAWNEHGLAFSVSVKGKTLPPLGNPDRPTESEGLFLWIDTRNTQDIHRASRYCHAFCCLPTGEGDDGKSPSVIQVAVPRAREDAPIHDSEEFLSRSVLREDGYDLTVFLPGSTLNGFRPAEQPEIGFYAMLDDAELDRLYLGVGDEFPYASDPSMWSTLQLNPAE</sequence>
<dbReference type="SUPFAM" id="SSF49344">
    <property type="entry name" value="CBD9-like"/>
    <property type="match status" value="1"/>
</dbReference>
<dbReference type="CDD" id="cd00241">
    <property type="entry name" value="DOMON_like"/>
    <property type="match status" value="1"/>
</dbReference>
<evidence type="ECO:0008006" key="3">
    <source>
        <dbReference type="Google" id="ProtNLM"/>
    </source>
</evidence>
<dbReference type="Gene3D" id="2.60.40.1190">
    <property type="match status" value="1"/>
</dbReference>
<evidence type="ECO:0000313" key="1">
    <source>
        <dbReference type="EMBL" id="QDU39047.1"/>
    </source>
</evidence>
<dbReference type="EMBL" id="CP036275">
    <property type="protein sequence ID" value="QDU39047.1"/>
    <property type="molecule type" value="Genomic_DNA"/>
</dbReference>
<dbReference type="Proteomes" id="UP000320496">
    <property type="component" value="Chromosome"/>
</dbReference>
<protein>
    <recommendedName>
        <fullName evidence="3">Carbohydrate-binding domain-containing protein</fullName>
    </recommendedName>
</protein>
<name>A0A517Z987_9PLAN</name>
<proteinExistence type="predicted"/>
<keyword evidence="2" id="KW-1185">Reference proteome</keyword>
<organism evidence="1 2">
    <name type="scientific">Maioricimonas rarisocia</name>
    <dbReference type="NCBI Taxonomy" id="2528026"/>
    <lineage>
        <taxon>Bacteria</taxon>
        <taxon>Pseudomonadati</taxon>
        <taxon>Planctomycetota</taxon>
        <taxon>Planctomycetia</taxon>
        <taxon>Planctomycetales</taxon>
        <taxon>Planctomycetaceae</taxon>
        <taxon>Maioricimonas</taxon>
    </lineage>
</organism>
<evidence type="ECO:0000313" key="2">
    <source>
        <dbReference type="Proteomes" id="UP000320496"/>
    </source>
</evidence>
<reference evidence="1 2" key="1">
    <citation type="submission" date="2019-02" db="EMBL/GenBank/DDBJ databases">
        <title>Deep-cultivation of Planctomycetes and their phenomic and genomic characterization uncovers novel biology.</title>
        <authorList>
            <person name="Wiegand S."/>
            <person name="Jogler M."/>
            <person name="Boedeker C."/>
            <person name="Pinto D."/>
            <person name="Vollmers J."/>
            <person name="Rivas-Marin E."/>
            <person name="Kohn T."/>
            <person name="Peeters S.H."/>
            <person name="Heuer A."/>
            <person name="Rast P."/>
            <person name="Oberbeckmann S."/>
            <person name="Bunk B."/>
            <person name="Jeske O."/>
            <person name="Meyerdierks A."/>
            <person name="Storesund J.E."/>
            <person name="Kallscheuer N."/>
            <person name="Luecker S."/>
            <person name="Lage O.M."/>
            <person name="Pohl T."/>
            <person name="Merkel B.J."/>
            <person name="Hornburger P."/>
            <person name="Mueller R.-W."/>
            <person name="Bruemmer F."/>
            <person name="Labrenz M."/>
            <person name="Spormann A.M."/>
            <person name="Op den Camp H."/>
            <person name="Overmann J."/>
            <person name="Amann R."/>
            <person name="Jetten M.S.M."/>
            <person name="Mascher T."/>
            <person name="Medema M.H."/>
            <person name="Devos D.P."/>
            <person name="Kaster A.-K."/>
            <person name="Ovreas L."/>
            <person name="Rohde M."/>
            <person name="Galperin M.Y."/>
            <person name="Jogler C."/>
        </authorList>
    </citation>
    <scope>NUCLEOTIDE SEQUENCE [LARGE SCALE GENOMIC DNA]</scope>
    <source>
        <strain evidence="1 2">Mal4</strain>
    </source>
</reference>
<dbReference type="KEGG" id="mri:Mal4_33820"/>